<dbReference type="PANTHER" id="PTHR43649:SF29">
    <property type="entry name" value="OSMOPROTECTIVE COMPOUNDS-BINDING PROTEIN GGTB"/>
    <property type="match status" value="1"/>
</dbReference>
<comment type="caution">
    <text evidence="3">The sequence shown here is derived from an EMBL/GenBank/DDBJ whole genome shotgun (WGS) entry which is preliminary data.</text>
</comment>
<gene>
    <name evidence="3" type="ORF">CSB45_01905</name>
</gene>
<evidence type="ECO:0000256" key="1">
    <source>
        <dbReference type="ARBA" id="ARBA00008520"/>
    </source>
</evidence>
<reference evidence="3 4" key="1">
    <citation type="submission" date="2017-10" db="EMBL/GenBank/DDBJ databases">
        <title>Novel microbial diversity and functional potential in the marine mammal oral microbiome.</title>
        <authorList>
            <person name="Dudek N.K."/>
            <person name="Sun C.L."/>
            <person name="Burstein D."/>
            <person name="Kantor R.S."/>
            <person name="Aliaga Goltsman D.S."/>
            <person name="Bik E.M."/>
            <person name="Thomas B.C."/>
            <person name="Banfield J.F."/>
            <person name="Relman D.A."/>
        </authorList>
    </citation>
    <scope>NUCLEOTIDE SEQUENCE [LARGE SCALE GENOMIC DNA]</scope>
    <source>
        <strain evidence="3">DOLZORAL124_49_17</strain>
    </source>
</reference>
<dbReference type="InterPro" id="IPR006059">
    <property type="entry name" value="SBP"/>
</dbReference>
<evidence type="ECO:0000256" key="2">
    <source>
        <dbReference type="ARBA" id="ARBA00022448"/>
    </source>
</evidence>
<dbReference type="SUPFAM" id="SSF53850">
    <property type="entry name" value="Periplasmic binding protein-like II"/>
    <property type="match status" value="1"/>
</dbReference>
<dbReference type="Gene3D" id="3.40.190.10">
    <property type="entry name" value="Periplasmic binding protein-like II"/>
    <property type="match status" value="2"/>
</dbReference>
<dbReference type="EMBL" id="PDPS01000021">
    <property type="protein sequence ID" value="PID58777.1"/>
    <property type="molecule type" value="Genomic_DNA"/>
</dbReference>
<keyword evidence="2" id="KW-0813">Transport</keyword>
<organism evidence="3 4">
    <name type="scientific">candidate division KSB3 bacterium</name>
    <dbReference type="NCBI Taxonomy" id="2044937"/>
    <lineage>
        <taxon>Bacteria</taxon>
        <taxon>candidate division KSB3</taxon>
    </lineage>
</organism>
<evidence type="ECO:0000313" key="3">
    <source>
        <dbReference type="EMBL" id="PID58777.1"/>
    </source>
</evidence>
<evidence type="ECO:0000313" key="4">
    <source>
        <dbReference type="Proteomes" id="UP000229740"/>
    </source>
</evidence>
<dbReference type="InterPro" id="IPR050490">
    <property type="entry name" value="Bact_solute-bd_prot1"/>
</dbReference>
<name>A0A2G6E9Y8_9BACT</name>
<dbReference type="PANTHER" id="PTHR43649">
    <property type="entry name" value="ARABINOSE-BINDING PROTEIN-RELATED"/>
    <property type="match status" value="1"/>
</dbReference>
<sequence>MKIFVTIIAALCISIIFIPVVCRDTAAGELSGELTIVNWLGGSEYDLVIELEEHFKELYPGVSVKDINLTGSADARPLLKSMLLGGQIPDLLISAWPSFDKELQQAGILAPLNDAWEKYNWDKALNASWKELGSIDGKVYGIYFLADNRSGLWYRSQDFTALKTPLPTSWDTFKTLAHAYKDAGKIPITVGADSWAHTEYFENLLLRVGGPEIFMKLARHEIPWTDPVVVKSLTYWKELLDEGLFADGATMLGTAWDVAFKQVMQNSAGMNLIGSWVHGMAQQEFAFTPVKDYDFFQFPTIDPSVPANYMQISAKNWLVCSGGKNTQAALAFLNFVLSEEAGSIIAKYGGVSPNSLVSADVYDPIGKKTATMFAENGVVFVLDDLLPTEVSSEYRVQLQRFLNDPSEEQIQKTLEAIEAKAKAVY</sequence>
<dbReference type="Pfam" id="PF01547">
    <property type="entry name" value="SBP_bac_1"/>
    <property type="match status" value="1"/>
</dbReference>
<proteinExistence type="inferred from homology"/>
<comment type="similarity">
    <text evidence="1">Belongs to the bacterial solute-binding protein 1 family.</text>
</comment>
<dbReference type="Proteomes" id="UP000229740">
    <property type="component" value="Unassembled WGS sequence"/>
</dbReference>
<dbReference type="AlphaFoldDB" id="A0A2G6E9Y8"/>
<accession>A0A2G6E9Y8</accession>
<protein>
    <submittedName>
        <fullName evidence="3">ABC transporter substrate-binding protein</fullName>
    </submittedName>
</protein>